<feature type="region of interest" description="Disordered" evidence="1">
    <location>
        <begin position="494"/>
        <end position="527"/>
    </location>
</feature>
<sequence length="737" mass="85842">MYETLHLNLRNIMPSPSTIRKRVVDNQTIEEGLFRFSALKAYLTDHKYPLNIWLSEDQTAINSKIQYSPKNNQLVGFTPPLDESGFPVLNNFPFDTLKQLEQYFENEAKSNYINIIICQPLVDKASGFCLCVYGTNNKFSSEDAERRWNKIEELAQEQGITIEGFSTDGDCRMLKVMKSRSGLPTFSDSDWFFANYDAQRPLYIQDTVHIGTKLKTVFLKPSVELRIGKYKVSSEHLKNLIDTVSKDKHSLTYSTLNPTDKMNFDSFDKMTQEKVVEALKNNIPDSKGTIAFLRISRFLLDAFLSKELTPIERIYKMWISTLFFRIWRYIVSNDNDASLTKNFITLNCYTCIELNAHALVEYVRRCRDSPINKFYPWLLSSQPCEKKIRELRSLTSTFSTVVNFSLFEVLHRLTRTELISKISQDTEGYKFARENKKLGYNTKPAEESLPTETEIGSIIHEAVDYVKTTFLDMEIQVDSETYYRPILKLNKDLNLDEEPGSDEENARENEVEDQKHEDNIINDSDLEDVEDVNLMKDIFSSQRTLNLKDFTHPNEEKTQTSTETSASKSAFLKKNPGKRIANKRSLGKRKKLRRNKESSSEETSDISLHDHSSDDSEYFNEDERSDEEETKKENKVQIEVEKYYAVFYDIGWFLGRVIGQDKNQNDNKDETEETILIKFLKQDLERFVWPKVKDVQVVEKKFVFYGPIDLCGNDPFTLKRMDKNKIEKNYKDMKLCV</sequence>
<dbReference type="PANTHER" id="PTHR33173">
    <property type="match status" value="1"/>
</dbReference>
<feature type="compositionally biased region" description="Basic and acidic residues" evidence="1">
    <location>
        <begin position="549"/>
        <end position="558"/>
    </location>
</feature>
<gene>
    <name evidence="2" type="ORF">CEUTPL_LOCUS4338</name>
</gene>
<evidence type="ECO:0000313" key="3">
    <source>
        <dbReference type="Proteomes" id="UP001152799"/>
    </source>
</evidence>
<feature type="compositionally biased region" description="Basic residues" evidence="1">
    <location>
        <begin position="575"/>
        <end position="594"/>
    </location>
</feature>
<dbReference type="Proteomes" id="UP001152799">
    <property type="component" value="Chromosome 14"/>
</dbReference>
<accession>A0A9N9MIT9</accession>
<evidence type="ECO:0000256" key="1">
    <source>
        <dbReference type="SAM" id="MobiDB-lite"/>
    </source>
</evidence>
<dbReference type="OrthoDB" id="10064970at2759"/>
<feature type="compositionally biased region" description="Polar residues" evidence="1">
    <location>
        <begin position="559"/>
        <end position="568"/>
    </location>
</feature>
<dbReference type="AlphaFoldDB" id="A0A9N9MIT9"/>
<proteinExistence type="predicted"/>
<feature type="compositionally biased region" description="Acidic residues" evidence="1">
    <location>
        <begin position="615"/>
        <end position="628"/>
    </location>
</feature>
<reference evidence="2" key="1">
    <citation type="submission" date="2022-01" db="EMBL/GenBank/DDBJ databases">
        <authorList>
            <person name="King R."/>
        </authorList>
    </citation>
    <scope>NUCLEOTIDE SEQUENCE</scope>
</reference>
<organism evidence="2 3">
    <name type="scientific">Ceutorhynchus assimilis</name>
    <name type="common">cabbage seed weevil</name>
    <dbReference type="NCBI Taxonomy" id="467358"/>
    <lineage>
        <taxon>Eukaryota</taxon>
        <taxon>Metazoa</taxon>
        <taxon>Ecdysozoa</taxon>
        <taxon>Arthropoda</taxon>
        <taxon>Hexapoda</taxon>
        <taxon>Insecta</taxon>
        <taxon>Pterygota</taxon>
        <taxon>Neoptera</taxon>
        <taxon>Endopterygota</taxon>
        <taxon>Coleoptera</taxon>
        <taxon>Polyphaga</taxon>
        <taxon>Cucujiformia</taxon>
        <taxon>Curculionidae</taxon>
        <taxon>Ceutorhynchinae</taxon>
        <taxon>Ceutorhynchus</taxon>
    </lineage>
</organism>
<name>A0A9N9MIT9_9CUCU</name>
<feature type="region of interest" description="Disordered" evidence="1">
    <location>
        <begin position="549"/>
        <end position="633"/>
    </location>
</feature>
<keyword evidence="3" id="KW-1185">Reference proteome</keyword>
<protein>
    <submittedName>
        <fullName evidence="2">Uncharacterized protein</fullName>
    </submittedName>
</protein>
<dbReference type="EMBL" id="OU892290">
    <property type="protein sequence ID" value="CAG9763680.1"/>
    <property type="molecule type" value="Genomic_DNA"/>
</dbReference>
<evidence type="ECO:0000313" key="2">
    <source>
        <dbReference type="EMBL" id="CAG9763680.1"/>
    </source>
</evidence>
<feature type="compositionally biased region" description="Basic and acidic residues" evidence="1">
    <location>
        <begin position="504"/>
        <end position="519"/>
    </location>
</feature>
<dbReference type="PANTHER" id="PTHR33173:SF2">
    <property type="entry name" value="MYND-TYPE DOMAIN-CONTAINING PROTEIN"/>
    <property type="match status" value="1"/>
</dbReference>